<dbReference type="EMBL" id="BAABDJ010000007">
    <property type="protein sequence ID" value="GAA4003033.1"/>
    <property type="molecule type" value="Genomic_DNA"/>
</dbReference>
<feature type="compositionally biased region" description="Polar residues" evidence="1">
    <location>
        <begin position="112"/>
        <end position="124"/>
    </location>
</feature>
<dbReference type="RefSeq" id="WP_345071820.1">
    <property type="nucleotide sequence ID" value="NZ_BAABDJ010000007.1"/>
</dbReference>
<dbReference type="Proteomes" id="UP001500567">
    <property type="component" value="Unassembled WGS sequence"/>
</dbReference>
<proteinExistence type="predicted"/>
<sequence>MSHSDFALLNSYEEWEQELDTLVVAADAACHPTSTQNERQTARQDLIEYRESCPFGDLKDRALESLNDLSLAEIGNTLDHLQGLQRQIKSRQASPQMMAPVGQPQTRHMPDTNETMTSKTNQTQAVAQQIRELGQTLQQVLE</sequence>
<accession>A0ABP7RVW6</accession>
<evidence type="ECO:0000256" key="1">
    <source>
        <dbReference type="SAM" id="MobiDB-lite"/>
    </source>
</evidence>
<name>A0ABP7RVW6_9BACT</name>
<evidence type="ECO:0000313" key="3">
    <source>
        <dbReference type="Proteomes" id="UP001500567"/>
    </source>
</evidence>
<protein>
    <submittedName>
        <fullName evidence="2">Uncharacterized protein</fullName>
    </submittedName>
</protein>
<comment type="caution">
    <text evidence="2">The sequence shown here is derived from an EMBL/GenBank/DDBJ whole genome shotgun (WGS) entry which is preliminary data.</text>
</comment>
<feature type="region of interest" description="Disordered" evidence="1">
    <location>
        <begin position="89"/>
        <end position="124"/>
    </location>
</feature>
<reference evidence="3" key="1">
    <citation type="journal article" date="2019" name="Int. J. Syst. Evol. Microbiol.">
        <title>The Global Catalogue of Microorganisms (GCM) 10K type strain sequencing project: providing services to taxonomists for standard genome sequencing and annotation.</title>
        <authorList>
            <consortium name="The Broad Institute Genomics Platform"/>
            <consortium name="The Broad Institute Genome Sequencing Center for Infectious Disease"/>
            <person name="Wu L."/>
            <person name="Ma J."/>
        </authorList>
    </citation>
    <scope>NUCLEOTIDE SEQUENCE [LARGE SCALE GENOMIC DNA]</scope>
    <source>
        <strain evidence="3">JCM 17224</strain>
    </source>
</reference>
<keyword evidence="3" id="KW-1185">Reference proteome</keyword>
<evidence type="ECO:0000313" key="2">
    <source>
        <dbReference type="EMBL" id="GAA4003033.1"/>
    </source>
</evidence>
<organism evidence="2 3">
    <name type="scientific">Hymenobacter fastidiosus</name>
    <dbReference type="NCBI Taxonomy" id="486264"/>
    <lineage>
        <taxon>Bacteria</taxon>
        <taxon>Pseudomonadati</taxon>
        <taxon>Bacteroidota</taxon>
        <taxon>Cytophagia</taxon>
        <taxon>Cytophagales</taxon>
        <taxon>Hymenobacteraceae</taxon>
        <taxon>Hymenobacter</taxon>
    </lineage>
</organism>
<gene>
    <name evidence="2" type="ORF">GCM10022408_13180</name>
</gene>